<feature type="compositionally biased region" description="Acidic residues" evidence="13">
    <location>
        <begin position="257"/>
        <end position="268"/>
    </location>
</feature>
<evidence type="ECO:0000256" key="11">
    <source>
        <dbReference type="ARBA" id="ARBA00068971"/>
    </source>
</evidence>
<dbReference type="PANTHER" id="PTHR13413:SF0">
    <property type="entry name" value="YLP MOTIF-CONTAINING PROTEIN 1"/>
    <property type="match status" value="1"/>
</dbReference>
<dbReference type="AlphaFoldDB" id="A0A1B6CH62"/>
<evidence type="ECO:0000256" key="9">
    <source>
        <dbReference type="ARBA" id="ARBA00058677"/>
    </source>
</evidence>
<dbReference type="Gene3D" id="3.40.50.300">
    <property type="entry name" value="P-loop containing nucleotide triphosphate hydrolases"/>
    <property type="match status" value="1"/>
</dbReference>
<keyword evidence="5" id="KW-0832">Ubl conjugation</keyword>
<dbReference type="PANTHER" id="PTHR13413">
    <property type="entry name" value="YLP MOTIF CONTAINING PROTEIN NUCLEAR PROTEIN ZAP"/>
    <property type="match status" value="1"/>
</dbReference>
<evidence type="ECO:0000256" key="6">
    <source>
        <dbReference type="ARBA" id="ARBA00023015"/>
    </source>
</evidence>
<accession>A0A1B6CH62</accession>
<dbReference type="SUPFAM" id="SSF52540">
    <property type="entry name" value="P-loop containing nucleoside triphosphate hydrolases"/>
    <property type="match status" value="2"/>
</dbReference>
<comment type="subcellular location">
    <subcellularLocation>
        <location evidence="1">Nucleus speckle</location>
    </subcellularLocation>
</comment>
<feature type="compositionally biased region" description="Basic and acidic residues" evidence="13">
    <location>
        <begin position="1"/>
        <end position="55"/>
    </location>
</feature>
<protein>
    <recommendedName>
        <fullName evidence="11">YLP motif-containing protein 1</fullName>
    </recommendedName>
    <alternativeName>
        <fullName evidence="12">Nuclear protein ZAP3</fullName>
    </alternativeName>
</protein>
<evidence type="ECO:0000256" key="10">
    <source>
        <dbReference type="ARBA" id="ARBA00065932"/>
    </source>
</evidence>
<keyword evidence="6" id="KW-0805">Transcription regulation</keyword>
<sequence>RERNDRERNDRERDRERYERDRDRDRFDRRDSRRDEKENSSKNVKDEKSSHDLKVQKPPAVLVEDILNNPGRINRPSKIVIILRGPPGSGKTFVAKLIKDKEVEMGGSAPRILSLDDYFMVEIEKEEKDPETGKTVKNKVMEYEFESGMESNYRHSLIKSFRKTIFDGYFPFIIIDCVHEKLQHYEEILTFSKQKGFQVYICEMDKDLSICTKRNIHKRSEKEIQEIIKNWEPTPQTQTILDVRSLLQSAAITEVDMEDTEDISDENEEDKKAEEVEKSSDDKTDLEGDRALFTSKWDNMEYSGEKLDRLDGLAKARRPADTIKDWLQLPDDYYESSGSNVSKSGKRVRWADLEERRQQEKMRAIGFVVGQTDWSRMMDPSCGGDKLAQTKYI</sequence>
<dbReference type="InterPro" id="IPR026314">
    <property type="entry name" value="YLP_motif_con_p1"/>
</dbReference>
<dbReference type="GO" id="GO:0016607">
    <property type="term" value="C:nuclear speck"/>
    <property type="evidence" value="ECO:0007669"/>
    <property type="project" value="UniProtKB-SubCell"/>
</dbReference>
<evidence type="ECO:0000256" key="2">
    <source>
        <dbReference type="ARBA" id="ARBA00022481"/>
    </source>
</evidence>
<gene>
    <name evidence="14" type="ORF">g.17075</name>
</gene>
<reference evidence="14" key="1">
    <citation type="submission" date="2015-12" db="EMBL/GenBank/DDBJ databases">
        <title>De novo transcriptome assembly of four potential Pierce s Disease insect vectors from Arizona vineyards.</title>
        <authorList>
            <person name="Tassone E.E."/>
        </authorList>
    </citation>
    <scope>NUCLEOTIDE SEQUENCE</scope>
</reference>
<name>A0A1B6CH62_9HEMI</name>
<dbReference type="EMBL" id="GEDC01024588">
    <property type="protein sequence ID" value="JAS12710.1"/>
    <property type="molecule type" value="Transcribed_RNA"/>
</dbReference>
<organism evidence="14">
    <name type="scientific">Clastoptera arizonana</name>
    <name type="common">Arizona spittle bug</name>
    <dbReference type="NCBI Taxonomy" id="38151"/>
    <lineage>
        <taxon>Eukaryota</taxon>
        <taxon>Metazoa</taxon>
        <taxon>Ecdysozoa</taxon>
        <taxon>Arthropoda</taxon>
        <taxon>Hexapoda</taxon>
        <taxon>Insecta</taxon>
        <taxon>Pterygota</taxon>
        <taxon>Neoptera</taxon>
        <taxon>Paraneoptera</taxon>
        <taxon>Hemiptera</taxon>
        <taxon>Auchenorrhyncha</taxon>
        <taxon>Cercopoidea</taxon>
        <taxon>Clastopteridae</taxon>
        <taxon>Clastoptera</taxon>
    </lineage>
</organism>
<feature type="compositionally biased region" description="Basic and acidic residues" evidence="13">
    <location>
        <begin position="269"/>
        <end position="287"/>
    </location>
</feature>
<proteinExistence type="predicted"/>
<evidence type="ECO:0000256" key="1">
    <source>
        <dbReference type="ARBA" id="ARBA00004324"/>
    </source>
</evidence>
<evidence type="ECO:0000256" key="4">
    <source>
        <dbReference type="ARBA" id="ARBA00022499"/>
    </source>
</evidence>
<feature type="region of interest" description="Disordered" evidence="13">
    <location>
        <begin position="257"/>
        <end position="287"/>
    </location>
</feature>
<dbReference type="FunFam" id="3.40.50.300:FF:000399">
    <property type="entry name" value="YLP motif containing 1"/>
    <property type="match status" value="1"/>
</dbReference>
<dbReference type="InterPro" id="IPR027417">
    <property type="entry name" value="P-loop_NTPase"/>
</dbReference>
<feature type="region of interest" description="Disordered" evidence="13">
    <location>
        <begin position="1"/>
        <end position="56"/>
    </location>
</feature>
<feature type="non-terminal residue" evidence="14">
    <location>
        <position position="1"/>
    </location>
</feature>
<keyword evidence="8" id="KW-0539">Nucleus</keyword>
<evidence type="ECO:0000256" key="12">
    <source>
        <dbReference type="ARBA" id="ARBA00083294"/>
    </source>
</evidence>
<keyword evidence="3" id="KW-0678">Repressor</keyword>
<keyword evidence="7" id="KW-0804">Transcription</keyword>
<evidence type="ECO:0000313" key="14">
    <source>
        <dbReference type="EMBL" id="JAS12710.1"/>
    </source>
</evidence>
<evidence type="ECO:0000256" key="5">
    <source>
        <dbReference type="ARBA" id="ARBA00022843"/>
    </source>
</evidence>
<dbReference type="GO" id="GO:0032204">
    <property type="term" value="P:regulation of telomere maintenance"/>
    <property type="evidence" value="ECO:0007669"/>
    <property type="project" value="TreeGrafter"/>
</dbReference>
<comment type="subunit">
    <text evidence="10">Interacts with PPP1CA and NCOA5. Forms a complex with ILF2, ILF3, KHDRBS1, RBMX, NCOA5 and PPP1CA.</text>
</comment>
<keyword evidence="4" id="KW-1017">Isopeptide bond</keyword>
<evidence type="ECO:0000256" key="7">
    <source>
        <dbReference type="ARBA" id="ARBA00023163"/>
    </source>
</evidence>
<comment type="function">
    <text evidence="9">Plays a role in the reduction of telomerase activity during differentiation of embryonic stem cells by binding to the core promoter of TERT and controlling its down-regulation.</text>
</comment>
<evidence type="ECO:0000256" key="3">
    <source>
        <dbReference type="ARBA" id="ARBA00022491"/>
    </source>
</evidence>
<evidence type="ECO:0000256" key="8">
    <source>
        <dbReference type="ARBA" id="ARBA00023242"/>
    </source>
</evidence>
<keyword evidence="2" id="KW-0488">Methylation</keyword>
<evidence type="ECO:0000256" key="13">
    <source>
        <dbReference type="SAM" id="MobiDB-lite"/>
    </source>
</evidence>